<dbReference type="EMBL" id="JACGCI010000004">
    <property type="protein sequence ID" value="KAF6764358.1"/>
    <property type="molecule type" value="Genomic_DNA"/>
</dbReference>
<evidence type="ECO:0000313" key="3">
    <source>
        <dbReference type="Proteomes" id="UP000521943"/>
    </source>
</evidence>
<accession>A0A8H6MCN4</accession>
<proteinExistence type="predicted"/>
<protein>
    <submittedName>
        <fullName evidence="2">Uncharacterized protein</fullName>
    </submittedName>
</protein>
<keyword evidence="3" id="KW-1185">Reference proteome</keyword>
<name>A0A8H6MCN4_9AGAR</name>
<dbReference type="Gene3D" id="1.25.40.10">
    <property type="entry name" value="Tetratricopeptide repeat domain"/>
    <property type="match status" value="1"/>
</dbReference>
<evidence type="ECO:0000313" key="2">
    <source>
        <dbReference type="EMBL" id="KAF6764358.1"/>
    </source>
</evidence>
<gene>
    <name evidence="2" type="ORF">DFP72DRAFT_871614</name>
</gene>
<comment type="caution">
    <text evidence="2">The sequence shown here is derived from an EMBL/GenBank/DDBJ whole genome shotgun (WGS) entry which is preliminary data.</text>
</comment>
<dbReference type="Proteomes" id="UP000521943">
    <property type="component" value="Unassembled WGS sequence"/>
</dbReference>
<sequence>MGCFGWLQWWGRKSENVDSLYKKGLESNSLYEASQEDARLTEATGYYARALAAADPQHPHRPNIFVDLIFALLNYRNRTRAHISAVEEYFYQVCNEYPEKLTRKQASSITIQLGTFYENIDPSDMRPGDIERCISYYTKAADYADSLQDQISWVLVVADLQAERMEEAHFYKALDALRTAKALCPLQYSDDLLNISNRIYEVLKNRYLTAGRRCDLEDAIAECEYLLHTRLQHDDTRLLLRLARCNWVLLDVHGRSLADRRTSEAAGIHYCRRVLHLLANEPNTDPTKRDALIILANVLAHGQARPGVEDLTEAIELYRQAKVPEGEDVADWSRMADAIWLHCRKTDIRSGLDEAIAFYSRALSKSGCSRITANDANNIAAIYLEKANNTDIEALEHARMFYLQASRLALEAVDQDYFRAMVDKITVNINILEDPRTSNVSPMRRFSGERRSTISSGGSL</sequence>
<evidence type="ECO:0000256" key="1">
    <source>
        <dbReference type="SAM" id="MobiDB-lite"/>
    </source>
</evidence>
<reference evidence="2 3" key="1">
    <citation type="submission" date="2020-07" db="EMBL/GenBank/DDBJ databases">
        <title>Comparative genomics of pyrophilous fungi reveals a link between fire events and developmental genes.</title>
        <authorList>
            <consortium name="DOE Joint Genome Institute"/>
            <person name="Steindorff A.S."/>
            <person name="Carver A."/>
            <person name="Calhoun S."/>
            <person name="Stillman K."/>
            <person name="Liu H."/>
            <person name="Lipzen A."/>
            <person name="Pangilinan J."/>
            <person name="Labutti K."/>
            <person name="Bruns T.D."/>
            <person name="Grigoriev I.V."/>
        </authorList>
    </citation>
    <scope>NUCLEOTIDE SEQUENCE [LARGE SCALE GENOMIC DNA]</scope>
    <source>
        <strain evidence="2 3">CBS 144469</strain>
    </source>
</reference>
<organism evidence="2 3">
    <name type="scientific">Ephemerocybe angulata</name>
    <dbReference type="NCBI Taxonomy" id="980116"/>
    <lineage>
        <taxon>Eukaryota</taxon>
        <taxon>Fungi</taxon>
        <taxon>Dikarya</taxon>
        <taxon>Basidiomycota</taxon>
        <taxon>Agaricomycotina</taxon>
        <taxon>Agaricomycetes</taxon>
        <taxon>Agaricomycetidae</taxon>
        <taxon>Agaricales</taxon>
        <taxon>Agaricineae</taxon>
        <taxon>Psathyrellaceae</taxon>
        <taxon>Ephemerocybe</taxon>
    </lineage>
</organism>
<feature type="region of interest" description="Disordered" evidence="1">
    <location>
        <begin position="438"/>
        <end position="460"/>
    </location>
</feature>
<dbReference type="InterPro" id="IPR011990">
    <property type="entry name" value="TPR-like_helical_dom_sf"/>
</dbReference>
<dbReference type="AlphaFoldDB" id="A0A8H6MCN4"/>